<accession>T1B875</accession>
<gene>
    <name evidence="2" type="ORF">B1A_08753</name>
</gene>
<organism evidence="2">
    <name type="scientific">mine drainage metagenome</name>
    <dbReference type="NCBI Taxonomy" id="410659"/>
    <lineage>
        <taxon>unclassified sequences</taxon>
        <taxon>metagenomes</taxon>
        <taxon>ecological metagenomes</taxon>
    </lineage>
</organism>
<sequence>RASAQARDYFHGLTEAELPRYLLVSDFARFRLYDLDAGDAHSRIRPVCYSVVPDLGSTDWRSHSSTICAKSR</sequence>
<name>T1B875_9ZZZZ</name>
<evidence type="ECO:0000313" key="2">
    <source>
        <dbReference type="EMBL" id="EQD64653.1"/>
    </source>
</evidence>
<protein>
    <recommendedName>
        <fullName evidence="1">MmeI-like N-terminal domain-containing protein</fullName>
    </recommendedName>
</protein>
<dbReference type="Pfam" id="PF20464">
    <property type="entry name" value="MmeI_N"/>
    <property type="match status" value="1"/>
</dbReference>
<evidence type="ECO:0000259" key="1">
    <source>
        <dbReference type="Pfam" id="PF20464"/>
    </source>
</evidence>
<feature type="domain" description="MmeI-like N-terminal" evidence="1">
    <location>
        <begin position="3"/>
        <end position="43"/>
    </location>
</feature>
<proteinExistence type="predicted"/>
<reference evidence="2" key="2">
    <citation type="journal article" date="2014" name="ISME J.">
        <title>Microbial stratification in low pH oxic and suboxic macroscopic growths along an acid mine drainage.</title>
        <authorList>
            <person name="Mendez-Garcia C."/>
            <person name="Mesa V."/>
            <person name="Sprenger R.R."/>
            <person name="Richter M."/>
            <person name="Diez M.S."/>
            <person name="Solano J."/>
            <person name="Bargiela R."/>
            <person name="Golyshina O.V."/>
            <person name="Manteca A."/>
            <person name="Ramos J.L."/>
            <person name="Gallego J.R."/>
            <person name="Llorente I."/>
            <person name="Martins Dos Santos V.A."/>
            <person name="Jensen O.N."/>
            <person name="Pelaez A.I."/>
            <person name="Sanchez J."/>
            <person name="Ferrer M."/>
        </authorList>
    </citation>
    <scope>NUCLEOTIDE SEQUENCE</scope>
</reference>
<dbReference type="InterPro" id="IPR046817">
    <property type="entry name" value="MmeI_N"/>
</dbReference>
<reference evidence="2" key="1">
    <citation type="submission" date="2013-08" db="EMBL/GenBank/DDBJ databases">
        <authorList>
            <person name="Mendez C."/>
            <person name="Richter M."/>
            <person name="Ferrer M."/>
            <person name="Sanchez J."/>
        </authorList>
    </citation>
    <scope>NUCLEOTIDE SEQUENCE</scope>
</reference>
<dbReference type="EMBL" id="AUZX01006236">
    <property type="protein sequence ID" value="EQD64653.1"/>
    <property type="molecule type" value="Genomic_DNA"/>
</dbReference>
<dbReference type="AlphaFoldDB" id="T1B875"/>
<comment type="caution">
    <text evidence="2">The sequence shown here is derived from an EMBL/GenBank/DDBJ whole genome shotgun (WGS) entry which is preliminary data.</text>
</comment>
<feature type="non-terminal residue" evidence="2">
    <location>
        <position position="1"/>
    </location>
</feature>